<feature type="region of interest" description="Disordered" evidence="1">
    <location>
        <begin position="65"/>
        <end position="96"/>
    </location>
</feature>
<accession>A0ABU6TRG0</accession>
<dbReference type="Proteomes" id="UP001341840">
    <property type="component" value="Unassembled WGS sequence"/>
</dbReference>
<dbReference type="EMBL" id="JASCZI010091734">
    <property type="protein sequence ID" value="MED6151109.1"/>
    <property type="molecule type" value="Genomic_DNA"/>
</dbReference>
<comment type="caution">
    <text evidence="2">The sequence shown here is derived from an EMBL/GenBank/DDBJ whole genome shotgun (WGS) entry which is preliminary data.</text>
</comment>
<evidence type="ECO:0000313" key="2">
    <source>
        <dbReference type="EMBL" id="MED6151109.1"/>
    </source>
</evidence>
<reference evidence="2 3" key="1">
    <citation type="journal article" date="2023" name="Plants (Basel)">
        <title>Bridging the Gap: Combining Genomics and Transcriptomics Approaches to Understand Stylosanthes scabra, an Orphan Legume from the Brazilian Caatinga.</title>
        <authorList>
            <person name="Ferreira-Neto J.R.C."/>
            <person name="da Silva M.D."/>
            <person name="Binneck E."/>
            <person name="de Melo N.F."/>
            <person name="da Silva R.H."/>
            <person name="de Melo A.L.T.M."/>
            <person name="Pandolfi V."/>
            <person name="Bustamante F.O."/>
            <person name="Brasileiro-Vidal A.C."/>
            <person name="Benko-Iseppon A.M."/>
        </authorList>
    </citation>
    <scope>NUCLEOTIDE SEQUENCE [LARGE SCALE GENOMIC DNA]</scope>
    <source>
        <tissue evidence="2">Leaves</tissue>
    </source>
</reference>
<name>A0ABU6TRG0_9FABA</name>
<proteinExistence type="predicted"/>
<evidence type="ECO:0000256" key="1">
    <source>
        <dbReference type="SAM" id="MobiDB-lite"/>
    </source>
</evidence>
<protein>
    <submittedName>
        <fullName evidence="2">Uncharacterized protein</fullName>
    </submittedName>
</protein>
<evidence type="ECO:0000313" key="3">
    <source>
        <dbReference type="Proteomes" id="UP001341840"/>
    </source>
</evidence>
<sequence length="96" mass="10655">MLEALIQERLELQDIQQKMVDQLTVLKEAIMPDLVAQAPPKRDTTTPKGNSEGLAAAQREVITNSTEPIAEKMAHLPYPTASKRSKKGEDYGQTNH</sequence>
<keyword evidence="3" id="KW-1185">Reference proteome</keyword>
<gene>
    <name evidence="2" type="ORF">PIB30_079148</name>
</gene>
<organism evidence="2 3">
    <name type="scientific">Stylosanthes scabra</name>
    <dbReference type="NCBI Taxonomy" id="79078"/>
    <lineage>
        <taxon>Eukaryota</taxon>
        <taxon>Viridiplantae</taxon>
        <taxon>Streptophyta</taxon>
        <taxon>Embryophyta</taxon>
        <taxon>Tracheophyta</taxon>
        <taxon>Spermatophyta</taxon>
        <taxon>Magnoliopsida</taxon>
        <taxon>eudicotyledons</taxon>
        <taxon>Gunneridae</taxon>
        <taxon>Pentapetalae</taxon>
        <taxon>rosids</taxon>
        <taxon>fabids</taxon>
        <taxon>Fabales</taxon>
        <taxon>Fabaceae</taxon>
        <taxon>Papilionoideae</taxon>
        <taxon>50 kb inversion clade</taxon>
        <taxon>dalbergioids sensu lato</taxon>
        <taxon>Dalbergieae</taxon>
        <taxon>Pterocarpus clade</taxon>
        <taxon>Stylosanthes</taxon>
    </lineage>
</organism>